<feature type="transmembrane region" description="Helical" evidence="8">
    <location>
        <begin position="6"/>
        <end position="22"/>
    </location>
</feature>
<keyword evidence="5 8" id="KW-0812">Transmembrane</keyword>
<keyword evidence="6 8" id="KW-1133">Transmembrane helix</keyword>
<feature type="transmembrane region" description="Helical" evidence="8">
    <location>
        <begin position="282"/>
        <end position="304"/>
    </location>
</feature>
<reference evidence="9 10" key="1">
    <citation type="journal article" date="2013" name="Genome Announc.">
        <title>Draft genome sequences for three mercury-methylating, sulfate-reducing bacteria.</title>
        <authorList>
            <person name="Brown S.D."/>
            <person name="Hurt R.A.Jr."/>
            <person name="Gilmour C.C."/>
            <person name="Elias D.A."/>
        </authorList>
    </citation>
    <scope>NUCLEOTIDE SEQUENCE [LARGE SCALE GENOMIC DNA]</scope>
    <source>
        <strain evidence="9 10">DSM 2059</strain>
    </source>
</reference>
<dbReference type="Pfam" id="PF03547">
    <property type="entry name" value="Mem_trans"/>
    <property type="match status" value="2"/>
</dbReference>
<feature type="transmembrane region" description="Helical" evidence="8">
    <location>
        <begin position="160"/>
        <end position="180"/>
    </location>
</feature>
<keyword evidence="3" id="KW-0813">Transport</keyword>
<evidence type="ECO:0000256" key="8">
    <source>
        <dbReference type="SAM" id="Phobius"/>
    </source>
</evidence>
<evidence type="ECO:0000256" key="4">
    <source>
        <dbReference type="ARBA" id="ARBA00022475"/>
    </source>
</evidence>
<comment type="subcellular location">
    <subcellularLocation>
        <location evidence="1">Cell membrane</location>
        <topology evidence="1">Multi-pass membrane protein</topology>
    </subcellularLocation>
</comment>
<dbReference type="OrthoDB" id="9805563at2"/>
<dbReference type="eggNOG" id="COG0679">
    <property type="taxonomic scope" value="Bacteria"/>
</dbReference>
<evidence type="ECO:0000256" key="5">
    <source>
        <dbReference type="ARBA" id="ARBA00022692"/>
    </source>
</evidence>
<keyword evidence="10" id="KW-1185">Reference proteome</keyword>
<evidence type="ECO:0000256" key="3">
    <source>
        <dbReference type="ARBA" id="ARBA00022448"/>
    </source>
</evidence>
<evidence type="ECO:0000313" key="10">
    <source>
        <dbReference type="Proteomes" id="UP000014977"/>
    </source>
</evidence>
<dbReference type="AlphaFoldDB" id="S7TQ96"/>
<comment type="caution">
    <text evidence="9">The sequence shown here is derived from an EMBL/GenBank/DDBJ whole genome shotgun (WGS) entry which is preliminary data.</text>
</comment>
<dbReference type="Gene3D" id="1.20.1530.20">
    <property type="match status" value="2"/>
</dbReference>
<dbReference type="Proteomes" id="UP000014977">
    <property type="component" value="Unassembled WGS sequence"/>
</dbReference>
<feature type="transmembrane region" description="Helical" evidence="8">
    <location>
        <begin position="200"/>
        <end position="218"/>
    </location>
</feature>
<dbReference type="GO" id="GO:0005886">
    <property type="term" value="C:plasma membrane"/>
    <property type="evidence" value="ECO:0007669"/>
    <property type="project" value="UniProtKB-SubCell"/>
</dbReference>
<feature type="transmembrane region" description="Helical" evidence="8">
    <location>
        <begin position="93"/>
        <end position="117"/>
    </location>
</feature>
<dbReference type="PANTHER" id="PTHR36838">
    <property type="entry name" value="AUXIN EFFLUX CARRIER FAMILY PROTEIN"/>
    <property type="match status" value="1"/>
</dbReference>
<feature type="transmembrane region" description="Helical" evidence="8">
    <location>
        <begin position="253"/>
        <end position="273"/>
    </location>
</feature>
<gene>
    <name evidence="9" type="ORF">dsmv_0225</name>
</gene>
<sequence length="305" mass="32748">MDILNTIIPMFTVIFIGWIARRKGLISTAFLGPANRLVFHLAIPAMIFRAISQGNFTRDFNPSVVLITLASVLTVFCFLWIAGWAVRLERRRFATVIQSAFHGNLGYIGLAVAYYYLGDEGLARASILAGFIMILQNLLAVIVLQWYGDAESGGIGARRVIMGVAGNPVIVSAMAGILFSATGMPLPIILERAFKILGDLALPLALLLIGAGLTFHLMRSRPMALISSSVVKLGLLPGLGYFLYRFFGVPAGGYLPAIILLACPTATIAYVMAAEMNGDTEFAAAAISASTAFSAVTFTLWLHIV</sequence>
<dbReference type="InterPro" id="IPR038770">
    <property type="entry name" value="Na+/solute_symporter_sf"/>
</dbReference>
<dbReference type="EMBL" id="ATHJ01000094">
    <property type="protein sequence ID" value="EPR38815.1"/>
    <property type="molecule type" value="Genomic_DNA"/>
</dbReference>
<name>S7TQ96_DESML</name>
<dbReference type="PANTHER" id="PTHR36838:SF4">
    <property type="entry name" value="AUXIN EFFLUX CARRIER FAMILY PROTEIN"/>
    <property type="match status" value="1"/>
</dbReference>
<evidence type="ECO:0000256" key="7">
    <source>
        <dbReference type="ARBA" id="ARBA00023136"/>
    </source>
</evidence>
<comment type="similarity">
    <text evidence="2">Belongs to the auxin efflux carrier (TC 2.A.69) family.</text>
</comment>
<dbReference type="STRING" id="897.B2D07_04620"/>
<dbReference type="GO" id="GO:0055085">
    <property type="term" value="P:transmembrane transport"/>
    <property type="evidence" value="ECO:0007669"/>
    <property type="project" value="InterPro"/>
</dbReference>
<feature type="transmembrane region" description="Helical" evidence="8">
    <location>
        <begin position="64"/>
        <end position="86"/>
    </location>
</feature>
<organism evidence="9 10">
    <name type="scientific">Desulfococcus multivorans DSM 2059</name>
    <dbReference type="NCBI Taxonomy" id="1121405"/>
    <lineage>
        <taxon>Bacteria</taxon>
        <taxon>Pseudomonadati</taxon>
        <taxon>Thermodesulfobacteriota</taxon>
        <taxon>Desulfobacteria</taxon>
        <taxon>Desulfobacterales</taxon>
        <taxon>Desulfococcaceae</taxon>
        <taxon>Desulfococcus</taxon>
    </lineage>
</organism>
<feature type="transmembrane region" description="Helical" evidence="8">
    <location>
        <begin position="230"/>
        <end position="247"/>
    </location>
</feature>
<evidence type="ECO:0000256" key="6">
    <source>
        <dbReference type="ARBA" id="ARBA00022989"/>
    </source>
</evidence>
<keyword evidence="7 8" id="KW-0472">Membrane</keyword>
<keyword evidence="4" id="KW-1003">Cell membrane</keyword>
<protein>
    <submittedName>
        <fullName evidence="9">Auxin Efflux Carrier</fullName>
    </submittedName>
</protein>
<dbReference type="RefSeq" id="WP_020876887.1">
    <property type="nucleotide sequence ID" value="NZ_ATHJ01000094.1"/>
</dbReference>
<proteinExistence type="inferred from homology"/>
<feature type="transmembrane region" description="Helical" evidence="8">
    <location>
        <begin position="123"/>
        <end position="148"/>
    </location>
</feature>
<evidence type="ECO:0000256" key="1">
    <source>
        <dbReference type="ARBA" id="ARBA00004651"/>
    </source>
</evidence>
<evidence type="ECO:0000313" key="9">
    <source>
        <dbReference type="EMBL" id="EPR38815.1"/>
    </source>
</evidence>
<accession>S7TQ96</accession>
<dbReference type="InterPro" id="IPR004776">
    <property type="entry name" value="Mem_transp_PIN-like"/>
</dbReference>
<evidence type="ECO:0000256" key="2">
    <source>
        <dbReference type="ARBA" id="ARBA00010145"/>
    </source>
</evidence>